<dbReference type="InterPro" id="IPR003661">
    <property type="entry name" value="HisK_dim/P_dom"/>
</dbReference>
<evidence type="ECO:0000256" key="1">
    <source>
        <dbReference type="ARBA" id="ARBA00000085"/>
    </source>
</evidence>
<dbReference type="Gene3D" id="1.10.287.130">
    <property type="match status" value="1"/>
</dbReference>
<dbReference type="InterPro" id="IPR036097">
    <property type="entry name" value="HisK_dim/P_sf"/>
</dbReference>
<evidence type="ECO:0000256" key="3">
    <source>
        <dbReference type="ARBA" id="ARBA00022553"/>
    </source>
</evidence>
<keyword evidence="3" id="KW-0597">Phosphoprotein</keyword>
<proteinExistence type="predicted"/>
<dbReference type="EMBL" id="FNGU01000001">
    <property type="protein sequence ID" value="SDL25062.1"/>
    <property type="molecule type" value="Genomic_DNA"/>
</dbReference>
<dbReference type="Gene3D" id="3.30.565.10">
    <property type="entry name" value="Histidine kinase-like ATPase, C-terminal domain"/>
    <property type="match status" value="1"/>
</dbReference>
<dbReference type="PROSITE" id="PS50109">
    <property type="entry name" value="HIS_KIN"/>
    <property type="match status" value="1"/>
</dbReference>
<reference evidence="8 9" key="1">
    <citation type="submission" date="2016-10" db="EMBL/GenBank/DDBJ databases">
        <authorList>
            <person name="de Groot N.N."/>
        </authorList>
    </citation>
    <scope>NUCLEOTIDE SEQUENCE [LARGE SCALE GENOMIC DNA]</scope>
    <source>
        <strain evidence="8 9">DSM 17813</strain>
    </source>
</reference>
<dbReference type="InterPro" id="IPR035965">
    <property type="entry name" value="PAS-like_dom_sf"/>
</dbReference>
<dbReference type="PRINTS" id="PR00344">
    <property type="entry name" value="BCTRLSENSOR"/>
</dbReference>
<dbReference type="Proteomes" id="UP000182146">
    <property type="component" value="Unassembled WGS sequence"/>
</dbReference>
<evidence type="ECO:0000256" key="2">
    <source>
        <dbReference type="ARBA" id="ARBA00012438"/>
    </source>
</evidence>
<dbReference type="InterPro" id="IPR004358">
    <property type="entry name" value="Sig_transdc_His_kin-like_C"/>
</dbReference>
<evidence type="ECO:0000313" key="9">
    <source>
        <dbReference type="Proteomes" id="UP000182146"/>
    </source>
</evidence>
<dbReference type="PROSITE" id="PS50112">
    <property type="entry name" value="PAS"/>
    <property type="match status" value="1"/>
</dbReference>
<dbReference type="OrthoDB" id="9815750at2"/>
<evidence type="ECO:0000259" key="6">
    <source>
        <dbReference type="PROSITE" id="PS50109"/>
    </source>
</evidence>
<dbReference type="InterPro" id="IPR005467">
    <property type="entry name" value="His_kinase_dom"/>
</dbReference>
<gene>
    <name evidence="8" type="ORF">SAMN05660860_00150</name>
</gene>
<sequence length="786" mass="86751">MTLKSSDTKSVHATRPDHTPLPKRGAMLVLLLATTAIALFIDKMMHWLYPDFSLVVVALINLGLLVGLVGPLGYMLLLKPYARLIAAYRAGEERLRRSESFLRATLDALPDHIAILDAQGKILAVNNGWRRFAEENGPVNGNVNEGADYYGVCRAAEGEDAREARDFAQGIDAVLRGAQESFALEYSCHSPGIQRWFIGRVRALHYDGAPRVVVSHRDITARRLAENSLRHSEALYRTMFETSGNIKLIIAQDGTILRCNSQAEIQLGYTRAEMEGVMNWRTFIDPVDLPAMEKLDGDLWDEQGPASVNAEIRFRSRQGQLRYVLMAANRIAGTRQSFVSLADYSVRRAMNEALLENQNRLFRQHEELHQLFHQVETIKQEWEQTLDCLDDIVVLTDAQGCIRRCNRALQSVMAGDYHSLIGLPLTDLLGALEVHAESGLGDGVMLHDPSTGRFLLSRTYSFSEGGAGESGTVVTLQDVTRMRRMSGELAAANRALEAKRRELQQAYDDLKAGQQRILQQEKMASLGQLAAGVAHEINNPIGYMSSNLGTLQKYLARLEEFFAAQEQWLPENSAATADLAQKRRALKIDHILADIPHLLDESLEGAQRVKQIVQDLKNFSRLDAGEPLAADLVECLESTINIVWNEIKYKAELVRDYEALPPLVCHAQQLGQVFINLLVNAAQAIDKRGTICVRTRHEGDWLSIAVSDTGGGIAPEHLSKLFDPFFTTKQVGQGTGLGLAIAYEIVKKHGGEISVDSTPGEGSTFTLRLPLGNSGQGILADTGGGA</sequence>
<dbReference type="NCBIfam" id="TIGR00229">
    <property type="entry name" value="sensory_box"/>
    <property type="match status" value="1"/>
</dbReference>
<protein>
    <recommendedName>
        <fullName evidence="2">histidine kinase</fullName>
        <ecNumber evidence="2">2.7.13.3</ecNumber>
    </recommendedName>
</protein>
<name>A0A1G9IIV4_9BACT</name>
<feature type="domain" description="Histidine kinase" evidence="6">
    <location>
        <begin position="532"/>
        <end position="773"/>
    </location>
</feature>
<dbReference type="Pfam" id="PF08448">
    <property type="entry name" value="PAS_4"/>
    <property type="match status" value="1"/>
</dbReference>
<evidence type="ECO:0000256" key="4">
    <source>
        <dbReference type="SAM" id="Coils"/>
    </source>
</evidence>
<keyword evidence="5" id="KW-0812">Transmembrane</keyword>
<feature type="domain" description="PAS" evidence="7">
    <location>
        <begin position="232"/>
        <end position="294"/>
    </location>
</feature>
<dbReference type="SUPFAM" id="SSF55874">
    <property type="entry name" value="ATPase domain of HSP90 chaperone/DNA topoisomerase II/histidine kinase"/>
    <property type="match status" value="1"/>
</dbReference>
<dbReference type="SMART" id="SM00387">
    <property type="entry name" value="HATPase_c"/>
    <property type="match status" value="1"/>
</dbReference>
<comment type="catalytic activity">
    <reaction evidence="1">
        <text>ATP + protein L-histidine = ADP + protein N-phospho-L-histidine.</text>
        <dbReference type="EC" id="2.7.13.3"/>
    </reaction>
</comment>
<dbReference type="PANTHER" id="PTHR43065">
    <property type="entry name" value="SENSOR HISTIDINE KINASE"/>
    <property type="match status" value="1"/>
</dbReference>
<dbReference type="PANTHER" id="PTHR43065:SF50">
    <property type="entry name" value="HISTIDINE KINASE"/>
    <property type="match status" value="1"/>
</dbReference>
<evidence type="ECO:0000259" key="7">
    <source>
        <dbReference type="PROSITE" id="PS50112"/>
    </source>
</evidence>
<dbReference type="SMART" id="SM00091">
    <property type="entry name" value="PAS"/>
    <property type="match status" value="3"/>
</dbReference>
<evidence type="ECO:0000313" key="8">
    <source>
        <dbReference type="EMBL" id="SDL25062.1"/>
    </source>
</evidence>
<feature type="transmembrane region" description="Helical" evidence="5">
    <location>
        <begin position="54"/>
        <end position="77"/>
    </location>
</feature>
<dbReference type="InterPro" id="IPR000014">
    <property type="entry name" value="PAS"/>
</dbReference>
<dbReference type="CDD" id="cd00082">
    <property type="entry name" value="HisKA"/>
    <property type="match status" value="1"/>
</dbReference>
<organism evidence="8 9">
    <name type="scientific">Geoalkalibacter ferrihydriticus</name>
    <dbReference type="NCBI Taxonomy" id="392333"/>
    <lineage>
        <taxon>Bacteria</taxon>
        <taxon>Pseudomonadati</taxon>
        <taxon>Thermodesulfobacteriota</taxon>
        <taxon>Desulfuromonadia</taxon>
        <taxon>Desulfuromonadales</taxon>
        <taxon>Geoalkalibacteraceae</taxon>
        <taxon>Geoalkalibacter</taxon>
    </lineage>
</organism>
<keyword evidence="5" id="KW-0472">Membrane</keyword>
<dbReference type="Pfam" id="PF02518">
    <property type="entry name" value="HATPase_c"/>
    <property type="match status" value="1"/>
</dbReference>
<feature type="coiled-coil region" evidence="4">
    <location>
        <begin position="482"/>
        <end position="516"/>
    </location>
</feature>
<dbReference type="RefSeq" id="WP_052446326.1">
    <property type="nucleotide sequence ID" value="NZ_FNGU01000001.1"/>
</dbReference>
<dbReference type="InterPro" id="IPR003594">
    <property type="entry name" value="HATPase_dom"/>
</dbReference>
<dbReference type="SUPFAM" id="SSF55785">
    <property type="entry name" value="PYP-like sensor domain (PAS domain)"/>
    <property type="match status" value="3"/>
</dbReference>
<dbReference type="CDD" id="cd00130">
    <property type="entry name" value="PAS"/>
    <property type="match status" value="1"/>
</dbReference>
<evidence type="ECO:0000256" key="5">
    <source>
        <dbReference type="SAM" id="Phobius"/>
    </source>
</evidence>
<dbReference type="GO" id="GO:0000155">
    <property type="term" value="F:phosphorelay sensor kinase activity"/>
    <property type="evidence" value="ECO:0007669"/>
    <property type="project" value="InterPro"/>
</dbReference>
<dbReference type="Pfam" id="PF13188">
    <property type="entry name" value="PAS_8"/>
    <property type="match status" value="1"/>
</dbReference>
<dbReference type="InterPro" id="IPR013656">
    <property type="entry name" value="PAS_4"/>
</dbReference>
<feature type="transmembrane region" description="Helical" evidence="5">
    <location>
        <begin position="25"/>
        <end position="42"/>
    </location>
</feature>
<dbReference type="SMART" id="SM00388">
    <property type="entry name" value="HisKA"/>
    <property type="match status" value="1"/>
</dbReference>
<dbReference type="EC" id="2.7.13.3" evidence="2"/>
<dbReference type="InterPro" id="IPR036890">
    <property type="entry name" value="HATPase_C_sf"/>
</dbReference>
<dbReference type="Gene3D" id="3.30.450.20">
    <property type="entry name" value="PAS domain"/>
    <property type="match status" value="3"/>
</dbReference>
<keyword evidence="5" id="KW-1133">Transmembrane helix</keyword>
<dbReference type="AlphaFoldDB" id="A0A1G9IIV4"/>
<keyword evidence="4" id="KW-0175">Coiled coil</keyword>
<dbReference type="STRING" id="392333.SAMN05660860_00150"/>
<accession>A0A1G9IIV4</accession>
<dbReference type="SUPFAM" id="SSF47384">
    <property type="entry name" value="Homodimeric domain of signal transducing histidine kinase"/>
    <property type="match status" value="1"/>
</dbReference>